<accession>D8PNJ4</accession>
<dbReference type="RefSeq" id="XP_003036441.1">
    <property type="nucleotide sequence ID" value="XM_003036395.1"/>
</dbReference>
<dbReference type="InParanoid" id="D8PNJ4"/>
<gene>
    <name evidence="2" type="ORF">SCHCODRAFT_102399</name>
</gene>
<name>D8PNJ4_SCHCM</name>
<feature type="compositionally biased region" description="Low complexity" evidence="1">
    <location>
        <begin position="438"/>
        <end position="460"/>
    </location>
</feature>
<dbReference type="VEuPathDB" id="FungiDB:SCHCODRAFT_02498960"/>
<reference evidence="2 3" key="1">
    <citation type="journal article" date="2010" name="Nat. Biotechnol.">
        <title>Genome sequence of the model mushroom Schizophyllum commune.</title>
        <authorList>
            <person name="Ohm R.A."/>
            <person name="de Jong J.F."/>
            <person name="Lugones L.G."/>
            <person name="Aerts A."/>
            <person name="Kothe E."/>
            <person name="Stajich J.E."/>
            <person name="de Vries R.P."/>
            <person name="Record E."/>
            <person name="Levasseur A."/>
            <person name="Baker S.E."/>
            <person name="Bartholomew K.A."/>
            <person name="Coutinho P.M."/>
            <person name="Erdmann S."/>
            <person name="Fowler T.J."/>
            <person name="Gathman A.C."/>
            <person name="Lombard V."/>
            <person name="Henrissat B."/>
            <person name="Knabe N."/>
            <person name="Kuees U."/>
            <person name="Lilly W.W."/>
            <person name="Lindquist E."/>
            <person name="Lucas S."/>
            <person name="Magnuson J.K."/>
            <person name="Piumi F."/>
            <person name="Raudaskoski M."/>
            <person name="Salamov A."/>
            <person name="Schmutz J."/>
            <person name="Schwarze F.W.M.R."/>
            <person name="vanKuyk P.A."/>
            <person name="Horton J.S."/>
            <person name="Grigoriev I.V."/>
            <person name="Woesten H.A.B."/>
        </authorList>
    </citation>
    <scope>NUCLEOTIDE SEQUENCE [LARGE SCALE GENOMIC DNA]</scope>
    <source>
        <strain evidence="3">H4-8 / FGSC 9210</strain>
    </source>
</reference>
<dbReference type="AlphaFoldDB" id="D8PNJ4"/>
<dbReference type="KEGG" id="scm:SCHCO_02498960"/>
<evidence type="ECO:0000313" key="3">
    <source>
        <dbReference type="Proteomes" id="UP000007431"/>
    </source>
</evidence>
<protein>
    <submittedName>
        <fullName evidence="2">Uncharacterized protein</fullName>
    </submittedName>
</protein>
<dbReference type="HOGENOM" id="CLU_455045_0_0_1"/>
<dbReference type="GeneID" id="9595123"/>
<dbReference type="Proteomes" id="UP000007431">
    <property type="component" value="Unassembled WGS sequence"/>
</dbReference>
<proteinExistence type="predicted"/>
<feature type="non-terminal residue" evidence="2">
    <location>
        <position position="600"/>
    </location>
</feature>
<feature type="compositionally biased region" description="Basic and acidic residues" evidence="1">
    <location>
        <begin position="325"/>
        <end position="337"/>
    </location>
</feature>
<feature type="region of interest" description="Disordered" evidence="1">
    <location>
        <begin position="244"/>
        <end position="359"/>
    </location>
</feature>
<feature type="compositionally biased region" description="Polar residues" evidence="1">
    <location>
        <begin position="188"/>
        <end position="200"/>
    </location>
</feature>
<feature type="compositionally biased region" description="Low complexity" evidence="1">
    <location>
        <begin position="263"/>
        <end position="272"/>
    </location>
</feature>
<feature type="region of interest" description="Disordered" evidence="1">
    <location>
        <begin position="25"/>
        <end position="210"/>
    </location>
</feature>
<dbReference type="OrthoDB" id="10416931at2759"/>
<dbReference type="OMA" id="HQADTAN"/>
<organism evidence="3">
    <name type="scientific">Schizophyllum commune (strain H4-8 / FGSC 9210)</name>
    <name type="common">Split gill fungus</name>
    <dbReference type="NCBI Taxonomy" id="578458"/>
    <lineage>
        <taxon>Eukaryota</taxon>
        <taxon>Fungi</taxon>
        <taxon>Dikarya</taxon>
        <taxon>Basidiomycota</taxon>
        <taxon>Agaricomycotina</taxon>
        <taxon>Agaricomycetes</taxon>
        <taxon>Agaricomycetidae</taxon>
        <taxon>Agaricales</taxon>
        <taxon>Schizophyllaceae</taxon>
        <taxon>Schizophyllum</taxon>
    </lineage>
</organism>
<feature type="region of interest" description="Disordered" evidence="1">
    <location>
        <begin position="394"/>
        <end position="503"/>
    </location>
</feature>
<feature type="compositionally biased region" description="Basic and acidic residues" evidence="1">
    <location>
        <begin position="308"/>
        <end position="317"/>
    </location>
</feature>
<feature type="compositionally biased region" description="Acidic residues" evidence="1">
    <location>
        <begin position="49"/>
        <end position="58"/>
    </location>
</feature>
<sequence length="600" mass="64015">MSTSASSAFPEPLFSHDFLAQELGADRVDTVEGGEQGSDNGAHDGLLDEKDESDEQDSYVDLFGAYDSEDENETAKEGGAPEQSANNVEHDNLFLDDENDEKDTKNNLFLHGLHEDDNEGTDTAVGTPATKTYSPAFEGLSFPTMGGPVTNPPHLADPATFERAPTPEYVPFPETPVSHEIPDRDHSVSPTGVKTPSYSRSRAESPLSPVSASILKLASRSPSPPPAIPARNISASPTIITSSATPLTASSTHPKSGAQAVFPATPAATPTPNRSSVARAPKARIPFPFKKKSPSTPATGPEKASALDQRDGQEPKRPAIPTAAHLEDAADSIEKANTRYHKGSILPSGPYTTSASTSTAARLVATPSAPLKGPSTNALFAHATVAARQISEHATFQKPVASSARERIAQPVSNKRKAEEPGSGGSPPKRCKEEEAPRASSSRSSSSTRQASTSARTLTAQPARRTTRLIEDPLPLPSTSKVEKRKRSRASEQDGYNTHGLYSCKMPVHSTSLRDRLMGYVPPPKPSTVANLEARMQMARAPKAPEPSVEVAAPPKTKKREAVDDGDEESEPAPAKKTKRVESTLTQMSKKLRAMNRRVR</sequence>
<evidence type="ECO:0000313" key="2">
    <source>
        <dbReference type="EMBL" id="EFJ01539.1"/>
    </source>
</evidence>
<feature type="region of interest" description="Disordered" evidence="1">
    <location>
        <begin position="537"/>
        <end position="600"/>
    </location>
</feature>
<feature type="compositionally biased region" description="Low complexity" evidence="1">
    <location>
        <begin position="546"/>
        <end position="555"/>
    </location>
</feature>
<feature type="region of interest" description="Disordered" evidence="1">
    <location>
        <begin position="216"/>
        <end position="235"/>
    </location>
</feature>
<keyword evidence="3" id="KW-1185">Reference proteome</keyword>
<feature type="compositionally biased region" description="Basic residues" evidence="1">
    <location>
        <begin position="590"/>
        <end position="600"/>
    </location>
</feature>
<dbReference type="EMBL" id="GL377302">
    <property type="protein sequence ID" value="EFJ01539.1"/>
    <property type="molecule type" value="Genomic_DNA"/>
</dbReference>
<feature type="compositionally biased region" description="Low complexity" evidence="1">
    <location>
        <begin position="244"/>
        <end position="254"/>
    </location>
</feature>
<evidence type="ECO:0000256" key="1">
    <source>
        <dbReference type="SAM" id="MobiDB-lite"/>
    </source>
</evidence>